<dbReference type="CDD" id="cd17321">
    <property type="entry name" value="MFS_MMR_MDR_like"/>
    <property type="match status" value="1"/>
</dbReference>
<dbReference type="InterPro" id="IPR036259">
    <property type="entry name" value="MFS_trans_sf"/>
</dbReference>
<feature type="transmembrane region" description="Helical" evidence="5">
    <location>
        <begin position="289"/>
        <end position="317"/>
    </location>
</feature>
<dbReference type="PROSITE" id="PS50850">
    <property type="entry name" value="MFS"/>
    <property type="match status" value="1"/>
</dbReference>
<dbReference type="Gene3D" id="1.20.1250.20">
    <property type="entry name" value="MFS general substrate transporter like domains"/>
    <property type="match status" value="1"/>
</dbReference>
<dbReference type="Pfam" id="PF07690">
    <property type="entry name" value="MFS_1"/>
    <property type="match status" value="1"/>
</dbReference>
<feature type="transmembrane region" description="Helical" evidence="5">
    <location>
        <begin position="468"/>
        <end position="488"/>
    </location>
</feature>
<feature type="transmembrane region" description="Helical" evidence="5">
    <location>
        <begin position="323"/>
        <end position="345"/>
    </location>
</feature>
<name>A0ABN4DGY9_9CORY</name>
<proteinExistence type="predicted"/>
<feature type="transmembrane region" description="Helical" evidence="5">
    <location>
        <begin position="182"/>
        <end position="204"/>
    </location>
</feature>
<feature type="transmembrane region" description="Helical" evidence="5">
    <location>
        <begin position="59"/>
        <end position="77"/>
    </location>
</feature>
<evidence type="ECO:0000259" key="6">
    <source>
        <dbReference type="PROSITE" id="PS50850"/>
    </source>
</evidence>
<accession>A0ABN4DGY9</accession>
<feature type="transmembrane region" description="Helical" evidence="5">
    <location>
        <begin position="225"/>
        <end position="245"/>
    </location>
</feature>
<evidence type="ECO:0000256" key="1">
    <source>
        <dbReference type="ARBA" id="ARBA00004651"/>
    </source>
</evidence>
<feature type="transmembrane region" description="Helical" evidence="5">
    <location>
        <begin position="147"/>
        <end position="170"/>
    </location>
</feature>
<feature type="domain" description="Major facilitator superfamily (MFS) profile" evidence="6">
    <location>
        <begin position="23"/>
        <end position="492"/>
    </location>
</feature>
<evidence type="ECO:0000256" key="2">
    <source>
        <dbReference type="ARBA" id="ARBA00022692"/>
    </source>
</evidence>
<keyword evidence="4 5" id="KW-0472">Membrane</keyword>
<dbReference type="PANTHER" id="PTHR42718:SF39">
    <property type="entry name" value="ACTINORHODIN TRANSPORTER-RELATED"/>
    <property type="match status" value="1"/>
</dbReference>
<dbReference type="Gene3D" id="1.20.1720.10">
    <property type="entry name" value="Multidrug resistance protein D"/>
    <property type="match status" value="1"/>
</dbReference>
<dbReference type="EMBL" id="CP008944">
    <property type="protein sequence ID" value="AIG64557.1"/>
    <property type="molecule type" value="Genomic_DNA"/>
</dbReference>
<evidence type="ECO:0000313" key="8">
    <source>
        <dbReference type="Proteomes" id="UP000028504"/>
    </source>
</evidence>
<evidence type="ECO:0000256" key="5">
    <source>
        <dbReference type="SAM" id="Phobius"/>
    </source>
</evidence>
<keyword evidence="8" id="KW-1185">Reference proteome</keyword>
<dbReference type="InterPro" id="IPR011701">
    <property type="entry name" value="MFS"/>
</dbReference>
<sequence>MAKTDPKWISVVGSSRRYNRNLMLIVLLIALAMSLIQVSSVNVALSAISHATGATSSELQWILSGYALAIGVALVPSGRLGDLFGRAELFVIGLILFTLASTACGMVSSATVLNILRVVQGLAAGVFSPQITGIIQQYFQGQARAKAFSLFGFVISVSVALGPVMAGFLIDLLGQDVGWRSTFLINLPLGLAGAIAAFFWLPFGAERRRRDAGKGSHLVARRIDLDPVGTVLLVATVVMIMLPFVTHGHPWAWALLPAAVISGIAWVVWERRYAARGKEPMADLRLFTLTSFSYCNAVAALQFLGITSVFALVAIYMQQGLGNSALAAGMIGLPNAIASAVSSLWSGKYAIVYGRVLQVFAVGSMAVGVLCAAGAALLIPHGFSVWWLAVGFTIQGAGQGMMASVNQTQAMLDVPPAQGGVAGGVTQTVQRITTAIGNAMMTGIFFALAAGAPTGGAAVAPWSTAISTAYLTIGAIMIACLVVAVIYWRTGRGVHGSK</sequence>
<feature type="transmembrane region" description="Helical" evidence="5">
    <location>
        <begin position="385"/>
        <end position="405"/>
    </location>
</feature>
<feature type="transmembrane region" description="Helical" evidence="5">
    <location>
        <begin position="439"/>
        <end position="462"/>
    </location>
</feature>
<feature type="transmembrane region" description="Helical" evidence="5">
    <location>
        <begin position="357"/>
        <end position="379"/>
    </location>
</feature>
<organism evidence="7 8">
    <name type="scientific">Corynebacterium atypicum</name>
    <dbReference type="NCBI Taxonomy" id="191610"/>
    <lineage>
        <taxon>Bacteria</taxon>
        <taxon>Bacillati</taxon>
        <taxon>Actinomycetota</taxon>
        <taxon>Actinomycetes</taxon>
        <taxon>Mycobacteriales</taxon>
        <taxon>Corynebacteriaceae</taxon>
        <taxon>Corynebacterium</taxon>
    </lineage>
</organism>
<dbReference type="PANTHER" id="PTHR42718">
    <property type="entry name" value="MAJOR FACILITATOR SUPERFAMILY MULTIDRUG TRANSPORTER MFSC"/>
    <property type="match status" value="1"/>
</dbReference>
<feature type="transmembrane region" description="Helical" evidence="5">
    <location>
        <begin position="251"/>
        <end position="269"/>
    </location>
</feature>
<comment type="subcellular location">
    <subcellularLocation>
        <location evidence="1">Cell membrane</location>
        <topology evidence="1">Multi-pass membrane protein</topology>
    </subcellularLocation>
</comment>
<protein>
    <submittedName>
        <fullName evidence="7">MFS transporter</fullName>
    </submittedName>
</protein>
<evidence type="ECO:0000256" key="3">
    <source>
        <dbReference type="ARBA" id="ARBA00022989"/>
    </source>
</evidence>
<dbReference type="Proteomes" id="UP000028504">
    <property type="component" value="Chromosome"/>
</dbReference>
<dbReference type="InterPro" id="IPR020846">
    <property type="entry name" value="MFS_dom"/>
</dbReference>
<reference evidence="7 8" key="1">
    <citation type="submission" date="2014-07" db="EMBL/GenBank/DDBJ databases">
        <title>Complete genome sequence of Corynebacterium atypicum DSM 44849: identifiction of the mycolic acid biosynthesis genes.</title>
        <authorList>
            <person name="Tippelt A."/>
            <person name="Mollmann S."/>
            <person name="Albersmeier A."/>
            <person name="Jaenicke S."/>
            <person name="Ruckert C."/>
            <person name="Tauch A."/>
        </authorList>
    </citation>
    <scope>NUCLEOTIDE SEQUENCE [LARGE SCALE GENOMIC DNA]</scope>
    <source>
        <strain evidence="7 8">R2070</strain>
    </source>
</reference>
<feature type="transmembrane region" description="Helical" evidence="5">
    <location>
        <begin position="115"/>
        <end position="135"/>
    </location>
</feature>
<feature type="transmembrane region" description="Helical" evidence="5">
    <location>
        <begin position="21"/>
        <end position="39"/>
    </location>
</feature>
<gene>
    <name evidence="7" type="ORF">CATYP_08135</name>
</gene>
<feature type="transmembrane region" description="Helical" evidence="5">
    <location>
        <begin position="89"/>
        <end position="109"/>
    </location>
</feature>
<dbReference type="SUPFAM" id="SSF103473">
    <property type="entry name" value="MFS general substrate transporter"/>
    <property type="match status" value="1"/>
</dbReference>
<keyword evidence="2 5" id="KW-0812">Transmembrane</keyword>
<keyword evidence="3 5" id="KW-1133">Transmembrane helix</keyword>
<evidence type="ECO:0000313" key="7">
    <source>
        <dbReference type="EMBL" id="AIG64557.1"/>
    </source>
</evidence>
<evidence type="ECO:0000256" key="4">
    <source>
        <dbReference type="ARBA" id="ARBA00023136"/>
    </source>
</evidence>